<evidence type="ECO:0000313" key="2">
    <source>
        <dbReference type="Proteomes" id="UP000003671"/>
    </source>
</evidence>
<dbReference type="GeneID" id="93480376"/>
<protein>
    <recommendedName>
        <fullName evidence="3">Tail fiber assembly protein</fullName>
    </recommendedName>
</protein>
<proteinExistence type="predicted"/>
<reference evidence="1" key="1">
    <citation type="submission" date="2009-09" db="EMBL/GenBank/DDBJ databases">
        <authorList>
            <person name="Weinstock G."/>
            <person name="Sodergren E."/>
            <person name="Clifton S."/>
            <person name="Fulton L."/>
            <person name="Fulton B."/>
            <person name="Courtney L."/>
            <person name="Fronick C."/>
            <person name="Harrison M."/>
            <person name="Strong C."/>
            <person name="Farmer C."/>
            <person name="Delahaunty K."/>
            <person name="Markovic C."/>
            <person name="Hall O."/>
            <person name="Minx P."/>
            <person name="Tomlinson C."/>
            <person name="Mitreva M."/>
            <person name="Nelson J."/>
            <person name="Hou S."/>
            <person name="Wollam A."/>
            <person name="Pepin K.H."/>
            <person name="Johnson M."/>
            <person name="Bhonagiri V."/>
            <person name="Nash W.E."/>
            <person name="Warren W."/>
            <person name="Chinwalla A."/>
            <person name="Mardis E.R."/>
            <person name="Wilson R.K."/>
        </authorList>
    </citation>
    <scope>NUCLEOTIDE SEQUENCE [LARGE SCALE GENOMIC DNA]</scope>
    <source>
        <strain evidence="1">DSM 20544</strain>
    </source>
</reference>
<dbReference type="AlphaFoldDB" id="C9KJG5"/>
<dbReference type="STRING" id="500635.MITSMUL_03164"/>
<evidence type="ECO:0000313" key="1">
    <source>
        <dbReference type="EMBL" id="EEX70031.1"/>
    </source>
</evidence>
<comment type="caution">
    <text evidence="1">The sequence shown here is derived from an EMBL/GenBank/DDBJ whole genome shotgun (WGS) entry which is preliminary data.</text>
</comment>
<keyword evidence="2" id="KW-1185">Reference proteome</keyword>
<organism evidence="1 2">
    <name type="scientific">Mitsuokella multacida DSM 20544</name>
    <dbReference type="NCBI Taxonomy" id="500635"/>
    <lineage>
        <taxon>Bacteria</taxon>
        <taxon>Bacillati</taxon>
        <taxon>Bacillota</taxon>
        <taxon>Negativicutes</taxon>
        <taxon>Selenomonadales</taxon>
        <taxon>Selenomonadaceae</taxon>
        <taxon>Mitsuokella</taxon>
    </lineage>
</organism>
<dbReference type="Proteomes" id="UP000003671">
    <property type="component" value="Unassembled WGS sequence"/>
</dbReference>
<dbReference type="RefSeq" id="WP_005839043.1">
    <property type="nucleotide sequence ID" value="NZ_GG697141.2"/>
</dbReference>
<name>C9KJG5_9FIRM</name>
<sequence length="126" mass="14644">MLTFDIKENKVVYQYDAEGVLLKAIVLDATDRAENGDWIYPTRTTPVVPPLSKKGYELIWKNGAWQYRVYVPKPLKTDEQIAKEEYESMQNECINNLNVAMLRNDDKAIASVRQDYADLQEYYGEN</sequence>
<dbReference type="HOGENOM" id="CLU_1978994_0_0_9"/>
<evidence type="ECO:0008006" key="3">
    <source>
        <dbReference type="Google" id="ProtNLM"/>
    </source>
</evidence>
<gene>
    <name evidence="1" type="ORF">MITSMUL_03164</name>
</gene>
<dbReference type="EMBL" id="ABWK02000001">
    <property type="protein sequence ID" value="EEX70031.1"/>
    <property type="molecule type" value="Genomic_DNA"/>
</dbReference>
<accession>C9KJG5</accession>